<name>A0A4W5Q6J6_9TELE</name>
<keyword evidence="3" id="KW-0963">Cytoplasm</keyword>
<dbReference type="GO" id="GO:0005874">
    <property type="term" value="C:microtubule"/>
    <property type="evidence" value="ECO:0007669"/>
    <property type="project" value="UniProtKB-KW"/>
</dbReference>
<evidence type="ECO:0000256" key="7">
    <source>
        <dbReference type="ARBA" id="ARBA00023212"/>
    </source>
</evidence>
<evidence type="ECO:0000256" key="3">
    <source>
        <dbReference type="ARBA" id="ARBA00022490"/>
    </source>
</evidence>
<dbReference type="SUPFAM" id="SSF55307">
    <property type="entry name" value="Tubulin C-terminal domain-like"/>
    <property type="match status" value="1"/>
</dbReference>
<dbReference type="SUPFAM" id="SSF52490">
    <property type="entry name" value="Tubulin nucleotide-binding domain-like"/>
    <property type="match status" value="1"/>
</dbReference>
<dbReference type="PROSITE" id="PS00227">
    <property type="entry name" value="TUBULIN"/>
    <property type="match status" value="1"/>
</dbReference>
<dbReference type="InterPro" id="IPR008280">
    <property type="entry name" value="Tub_FtsZ_C"/>
</dbReference>
<protein>
    <submittedName>
        <fullName evidence="9">Tubulin, delta 1</fullName>
    </submittedName>
</protein>
<dbReference type="PANTHER" id="PTHR11588">
    <property type="entry name" value="TUBULIN"/>
    <property type="match status" value="1"/>
</dbReference>
<comment type="subcellular location">
    <subcellularLocation>
        <location evidence="1">Cytoplasm</location>
        <location evidence="1">Cytoskeleton</location>
    </subcellularLocation>
</comment>
<comment type="similarity">
    <text evidence="2">Belongs to the tubulin family.</text>
</comment>
<dbReference type="Gene3D" id="3.40.50.1440">
    <property type="entry name" value="Tubulin/FtsZ, GTPase domain"/>
    <property type="match status" value="1"/>
</dbReference>
<dbReference type="GO" id="GO:0007017">
    <property type="term" value="P:microtubule-based process"/>
    <property type="evidence" value="ECO:0007669"/>
    <property type="project" value="InterPro"/>
</dbReference>
<evidence type="ECO:0000256" key="5">
    <source>
        <dbReference type="ARBA" id="ARBA00022741"/>
    </source>
</evidence>
<keyword evidence="4" id="KW-0493">Microtubule</keyword>
<evidence type="ECO:0000256" key="2">
    <source>
        <dbReference type="ARBA" id="ARBA00009636"/>
    </source>
</evidence>
<dbReference type="InterPro" id="IPR036525">
    <property type="entry name" value="Tubulin/FtsZ_GTPase_sf"/>
</dbReference>
<keyword evidence="10" id="KW-1185">Reference proteome</keyword>
<organism evidence="9 10">
    <name type="scientific">Hucho hucho</name>
    <name type="common">huchen</name>
    <dbReference type="NCBI Taxonomy" id="62062"/>
    <lineage>
        <taxon>Eukaryota</taxon>
        <taxon>Metazoa</taxon>
        <taxon>Chordata</taxon>
        <taxon>Craniata</taxon>
        <taxon>Vertebrata</taxon>
        <taxon>Euteleostomi</taxon>
        <taxon>Actinopterygii</taxon>
        <taxon>Neopterygii</taxon>
        <taxon>Teleostei</taxon>
        <taxon>Protacanthopterygii</taxon>
        <taxon>Salmoniformes</taxon>
        <taxon>Salmonidae</taxon>
        <taxon>Salmoninae</taxon>
        <taxon>Hucho</taxon>
    </lineage>
</organism>
<evidence type="ECO:0000313" key="9">
    <source>
        <dbReference type="Ensembl" id="ENSHHUP00000071597.1"/>
    </source>
</evidence>
<dbReference type="Ensembl" id="ENSHHUT00000073979.1">
    <property type="protein sequence ID" value="ENSHHUP00000071597.1"/>
    <property type="gene ID" value="ENSHHUG00000042054.1"/>
</dbReference>
<evidence type="ECO:0000256" key="1">
    <source>
        <dbReference type="ARBA" id="ARBA00004245"/>
    </source>
</evidence>
<dbReference type="Proteomes" id="UP000314982">
    <property type="component" value="Unassembled WGS sequence"/>
</dbReference>
<dbReference type="Pfam" id="PF00091">
    <property type="entry name" value="Tubulin"/>
    <property type="match status" value="1"/>
</dbReference>
<dbReference type="InterPro" id="IPR017975">
    <property type="entry name" value="Tubulin_CS"/>
</dbReference>
<reference evidence="9" key="2">
    <citation type="submission" date="2025-08" db="UniProtKB">
        <authorList>
            <consortium name="Ensembl"/>
        </authorList>
    </citation>
    <scope>IDENTIFICATION</scope>
</reference>
<dbReference type="InterPro" id="IPR000217">
    <property type="entry name" value="Tubulin"/>
</dbReference>
<feature type="domain" description="Tubulin/FtsZ GTPase" evidence="8">
    <location>
        <begin position="3"/>
        <end position="162"/>
    </location>
</feature>
<keyword evidence="5" id="KW-0547">Nucleotide-binding</keyword>
<dbReference type="InterPro" id="IPR003008">
    <property type="entry name" value="Tubulin_FtsZ_GTPase"/>
</dbReference>
<sequence>MYIVTVQLGQCGNQVVQEFEVISNDANDAQRDCKQSIAKAAKFVKWRYGDHSHFSQKQGSGNNWHCNMTTLCFHFFVCRYCVHGPRHEEVVVDIVRRAVERYDRLAGIMAMMSVAGGTGSGVGTYTTQCLRDTYPNSFILNHLIWHWKGKRLVIIQNYNSICTQIMNIKHISFSDVNKVIVHQLGSVLQPALTGDSHGVYNRNPIGEGREDQESQTTRLQHFPNLLILQWKDVKSRDRWISGSNPIYPLAFSMWKTPVPFNKYKSATLVSNSQALLRPLDNMGGKAYIHQYTTFGISEEDFLNRSSLTVVAM</sequence>
<evidence type="ECO:0000256" key="4">
    <source>
        <dbReference type="ARBA" id="ARBA00022701"/>
    </source>
</evidence>
<dbReference type="AlphaFoldDB" id="A0A4W5Q6J6"/>
<evidence type="ECO:0000313" key="10">
    <source>
        <dbReference type="Proteomes" id="UP000314982"/>
    </source>
</evidence>
<evidence type="ECO:0000256" key="6">
    <source>
        <dbReference type="ARBA" id="ARBA00023134"/>
    </source>
</evidence>
<keyword evidence="6" id="KW-0342">GTP-binding</keyword>
<reference evidence="10" key="1">
    <citation type="submission" date="2018-06" db="EMBL/GenBank/DDBJ databases">
        <title>Genome assembly of Danube salmon.</title>
        <authorList>
            <person name="Macqueen D.J."/>
            <person name="Gundappa M.K."/>
        </authorList>
    </citation>
    <scope>NUCLEOTIDE SEQUENCE [LARGE SCALE GENOMIC DNA]</scope>
</reference>
<proteinExistence type="inferred from homology"/>
<keyword evidence="7" id="KW-0206">Cytoskeleton</keyword>
<accession>A0A4W5Q6J6</accession>
<evidence type="ECO:0000259" key="8">
    <source>
        <dbReference type="Pfam" id="PF00091"/>
    </source>
</evidence>
<dbReference type="STRING" id="62062.ENSHHUP00000071597"/>
<reference evidence="9" key="3">
    <citation type="submission" date="2025-09" db="UniProtKB">
        <authorList>
            <consortium name="Ensembl"/>
        </authorList>
    </citation>
    <scope>IDENTIFICATION</scope>
</reference>
<dbReference type="GeneTree" id="ENSGT00940000157069"/>
<dbReference type="GO" id="GO:0005525">
    <property type="term" value="F:GTP binding"/>
    <property type="evidence" value="ECO:0007669"/>
    <property type="project" value="UniProtKB-KW"/>
</dbReference>